<comment type="caution">
    <text evidence="1">The sequence shown here is derived from an EMBL/GenBank/DDBJ whole genome shotgun (WGS) entry which is preliminary data.</text>
</comment>
<evidence type="ECO:0000313" key="2">
    <source>
        <dbReference type="Proteomes" id="UP001265315"/>
    </source>
</evidence>
<protein>
    <submittedName>
        <fullName evidence="1">Uncharacterized protein</fullName>
    </submittedName>
</protein>
<dbReference type="EMBL" id="JAVDSW010000003">
    <property type="protein sequence ID" value="MDR6703739.1"/>
    <property type="molecule type" value="Genomic_DNA"/>
</dbReference>
<name>A0AAW8LXP1_AGRTU</name>
<dbReference type="Proteomes" id="UP001265315">
    <property type="component" value="Unassembled WGS sequence"/>
</dbReference>
<organism evidence="1 2">
    <name type="scientific">Agrobacterium tumefaciens</name>
    <dbReference type="NCBI Taxonomy" id="358"/>
    <lineage>
        <taxon>Bacteria</taxon>
        <taxon>Pseudomonadati</taxon>
        <taxon>Pseudomonadota</taxon>
        <taxon>Alphaproteobacteria</taxon>
        <taxon>Hyphomicrobiales</taxon>
        <taxon>Rhizobiaceae</taxon>
        <taxon>Rhizobium/Agrobacterium group</taxon>
        <taxon>Agrobacterium</taxon>
        <taxon>Agrobacterium tumefaciens complex</taxon>
    </lineage>
</organism>
<sequence length="34" mass="4061">MCFFEHVFQTTVNFEESNILERECLEPTYFAEGV</sequence>
<gene>
    <name evidence="1" type="ORF">J2W61_003611</name>
</gene>
<evidence type="ECO:0000313" key="1">
    <source>
        <dbReference type="EMBL" id="MDR6703739.1"/>
    </source>
</evidence>
<reference evidence="1" key="1">
    <citation type="submission" date="2023-07" db="EMBL/GenBank/DDBJ databases">
        <title>Sorghum-associated microbial communities from plants grown in Nebraska, USA.</title>
        <authorList>
            <person name="Schachtman D."/>
        </authorList>
    </citation>
    <scope>NUCLEOTIDE SEQUENCE</scope>
    <source>
        <strain evidence="1">1457</strain>
    </source>
</reference>
<accession>A0AAW8LXP1</accession>
<dbReference type="AlphaFoldDB" id="A0AAW8LXP1"/>
<proteinExistence type="predicted"/>